<feature type="compositionally biased region" description="Polar residues" evidence="1">
    <location>
        <begin position="1"/>
        <end position="10"/>
    </location>
</feature>
<proteinExistence type="predicted"/>
<dbReference type="RefSeq" id="XP_024577599.1">
    <property type="nucleotide sequence ID" value="XM_024726976.1"/>
</dbReference>
<reference evidence="3" key="1">
    <citation type="submission" date="2014-09" db="EMBL/GenBank/DDBJ databases">
        <authorList>
            <person name="Sharma Rahul"/>
            <person name="Thines Marco"/>
        </authorList>
    </citation>
    <scope>NUCLEOTIDE SEQUENCE [LARGE SCALE GENOMIC DNA]</scope>
</reference>
<feature type="compositionally biased region" description="Low complexity" evidence="1">
    <location>
        <begin position="32"/>
        <end position="41"/>
    </location>
</feature>
<accession>A0A0P1AK33</accession>
<feature type="region of interest" description="Disordered" evidence="1">
    <location>
        <begin position="1"/>
        <end position="51"/>
    </location>
</feature>
<keyword evidence="3" id="KW-1185">Reference proteome</keyword>
<protein>
    <submittedName>
        <fullName evidence="2">Uncharacterized protein</fullName>
    </submittedName>
</protein>
<feature type="region of interest" description="Disordered" evidence="1">
    <location>
        <begin position="353"/>
        <end position="375"/>
    </location>
</feature>
<dbReference type="OrthoDB" id="127590at2759"/>
<organism evidence="2 3">
    <name type="scientific">Plasmopara halstedii</name>
    <name type="common">Downy mildew of sunflower</name>
    <dbReference type="NCBI Taxonomy" id="4781"/>
    <lineage>
        <taxon>Eukaryota</taxon>
        <taxon>Sar</taxon>
        <taxon>Stramenopiles</taxon>
        <taxon>Oomycota</taxon>
        <taxon>Peronosporomycetes</taxon>
        <taxon>Peronosporales</taxon>
        <taxon>Peronosporaceae</taxon>
        <taxon>Plasmopara</taxon>
    </lineage>
</organism>
<dbReference type="EMBL" id="CCYD01000553">
    <property type="protein sequence ID" value="CEG41230.1"/>
    <property type="molecule type" value="Genomic_DNA"/>
</dbReference>
<feature type="region of interest" description="Disordered" evidence="1">
    <location>
        <begin position="80"/>
        <end position="99"/>
    </location>
</feature>
<dbReference type="Proteomes" id="UP000054928">
    <property type="component" value="Unassembled WGS sequence"/>
</dbReference>
<evidence type="ECO:0000313" key="3">
    <source>
        <dbReference type="Proteomes" id="UP000054928"/>
    </source>
</evidence>
<sequence>MGPVSTTLKSPSLAGYDSEHGQSPTSSPARGAMSDSASAASRDVQPRLDEHERRALRTLSVTSDLVGDVEVVDYESDTRFPAWDDKEGEPRKRCGTSPARALRTSCPFPDLSSTEERGVITNDLDGAQRRQLEAARKAALMRAYPRPVIDPHVEYGFRPADPVAEVKNAVSRPLRHYIIGLLAITEDELVERFAEVAPQDFTSSRSRGIPATSQDIGFDFVDDVDPQVVPHDSGHHRSRQEELALDNDDLVDRRPVTRDGLRAHADKVRRHRDFAEHHVEVAYRCVEDLKSLDHVVHQLSHVKDYRALSERLLAVEQANASLRATVEHPAPLETEFVAHRAQSQLQAQLMGDQAPLGASPAPTLPRSLAPDSGTA</sequence>
<evidence type="ECO:0000313" key="2">
    <source>
        <dbReference type="EMBL" id="CEG41230.1"/>
    </source>
</evidence>
<feature type="compositionally biased region" description="Basic and acidic residues" evidence="1">
    <location>
        <begin position="80"/>
        <end position="92"/>
    </location>
</feature>
<dbReference type="AlphaFoldDB" id="A0A0P1AK33"/>
<name>A0A0P1AK33_PLAHL</name>
<evidence type="ECO:0000256" key="1">
    <source>
        <dbReference type="SAM" id="MobiDB-lite"/>
    </source>
</evidence>
<dbReference type="GeneID" id="36406646"/>